<dbReference type="Pfam" id="PF00206">
    <property type="entry name" value="Lyase_1"/>
    <property type="match status" value="1"/>
</dbReference>
<evidence type="ECO:0000256" key="1">
    <source>
        <dbReference type="ARBA" id="ARBA00009084"/>
    </source>
</evidence>
<dbReference type="Gene3D" id="1.20.200.10">
    <property type="entry name" value="Fumarase/aspartase (Central domain)"/>
    <property type="match status" value="1"/>
</dbReference>
<comment type="catalytic activity">
    <reaction evidence="3">
        <text>(S)-malate = fumarate + H2O</text>
        <dbReference type="Rhea" id="RHEA:12460"/>
        <dbReference type="ChEBI" id="CHEBI:15377"/>
        <dbReference type="ChEBI" id="CHEBI:15589"/>
        <dbReference type="ChEBI" id="CHEBI:29806"/>
        <dbReference type="EC" id="4.2.1.2"/>
    </reaction>
</comment>
<dbReference type="InterPro" id="IPR020557">
    <property type="entry name" value="Fumarate_lyase_CS"/>
</dbReference>
<dbReference type="PROSITE" id="PS00163">
    <property type="entry name" value="FUMARATE_LYASES"/>
    <property type="match status" value="1"/>
</dbReference>
<accession>A0ABS1EZV3</accession>
<keyword evidence="2 3" id="KW-0456">Lyase</keyword>
<dbReference type="Pfam" id="PF10415">
    <property type="entry name" value="FumaraseC_C"/>
    <property type="match status" value="1"/>
</dbReference>
<comment type="pathway">
    <text evidence="3">Carbohydrate metabolism; tricarboxylic acid cycle; (S)-malate from fumarate: step 1/1.</text>
</comment>
<name>A0ABS1EZV3_9PROT</name>
<dbReference type="InterPro" id="IPR000362">
    <property type="entry name" value="Fumarate_lyase_fam"/>
</dbReference>
<dbReference type="InterPro" id="IPR008948">
    <property type="entry name" value="L-Aspartase-like"/>
</dbReference>
<dbReference type="InterPro" id="IPR024083">
    <property type="entry name" value="Fumarase/histidase_N"/>
</dbReference>
<dbReference type="HAMAP" id="MF_00743">
    <property type="entry name" value="FumaraseC"/>
    <property type="match status" value="1"/>
</dbReference>
<comment type="subunit">
    <text evidence="3">Homotetramer.</text>
</comment>
<dbReference type="NCBIfam" id="TIGR00979">
    <property type="entry name" value="fumC_II"/>
    <property type="match status" value="1"/>
</dbReference>
<keyword evidence="7" id="KW-1185">Reference proteome</keyword>
<feature type="domain" description="Fumarase C C-terminal" evidence="5">
    <location>
        <begin position="408"/>
        <end position="460"/>
    </location>
</feature>
<protein>
    <recommendedName>
        <fullName evidence="3">Fumarate hydratase class II</fullName>
        <shortName evidence="3">Fumarase C</shortName>
        <ecNumber evidence="3">4.2.1.2</ecNumber>
    </recommendedName>
    <alternativeName>
        <fullName evidence="3">Aerobic fumarase</fullName>
    </alternativeName>
    <alternativeName>
        <fullName evidence="3">Iron-independent fumarase</fullName>
    </alternativeName>
</protein>
<reference evidence="7" key="1">
    <citation type="submission" date="2021-01" db="EMBL/GenBank/DDBJ databases">
        <title>Genome public.</title>
        <authorList>
            <person name="Liu C."/>
            <person name="Sun Q."/>
        </authorList>
    </citation>
    <scope>NUCLEOTIDE SEQUENCE [LARGE SCALE GENOMIC DNA]</scope>
    <source>
        <strain evidence="7">YIM B02556</strain>
    </source>
</reference>
<dbReference type="PRINTS" id="PR00149">
    <property type="entry name" value="FUMRATELYASE"/>
</dbReference>
<evidence type="ECO:0000256" key="3">
    <source>
        <dbReference type="HAMAP-Rule" id="MF_00743"/>
    </source>
</evidence>
<dbReference type="InterPro" id="IPR005677">
    <property type="entry name" value="Fum_hydII"/>
</dbReference>
<feature type="domain" description="Fumarate lyase N-terminal" evidence="4">
    <location>
        <begin position="12"/>
        <end position="342"/>
    </location>
</feature>
<dbReference type="PRINTS" id="PR00145">
    <property type="entry name" value="ARGSUCLYASE"/>
</dbReference>
<feature type="binding site" evidence="3">
    <location>
        <begin position="98"/>
        <end position="100"/>
    </location>
    <ligand>
        <name>substrate</name>
    </ligand>
</feature>
<dbReference type="InterPro" id="IPR022761">
    <property type="entry name" value="Fumarate_lyase_N"/>
</dbReference>
<comment type="caution">
    <text evidence="6">The sequence shown here is derived from an EMBL/GenBank/DDBJ whole genome shotgun (WGS) entry which is preliminary data.</text>
</comment>
<feature type="site" description="Important for catalytic activity" evidence="3">
    <location>
        <position position="331"/>
    </location>
</feature>
<dbReference type="InterPro" id="IPR018951">
    <property type="entry name" value="Fumarase_C_C"/>
</dbReference>
<dbReference type="EMBL" id="JAENHM010000015">
    <property type="protein sequence ID" value="MBK1836644.1"/>
    <property type="molecule type" value="Genomic_DNA"/>
</dbReference>
<gene>
    <name evidence="3 6" type="primary">fumC</name>
    <name evidence="6" type="ORF">JHL17_04395</name>
</gene>
<comment type="similarity">
    <text evidence="1 3">Belongs to the class-II fumarase/aspartase family. Fumarase subfamily.</text>
</comment>
<evidence type="ECO:0000259" key="4">
    <source>
        <dbReference type="Pfam" id="PF00206"/>
    </source>
</evidence>
<keyword evidence="3" id="KW-0816">Tricarboxylic acid cycle</keyword>
<dbReference type="PANTHER" id="PTHR11444">
    <property type="entry name" value="ASPARTATEAMMONIA/ARGININOSUCCINATE/ADENYLOSUCCINATE LYASE"/>
    <property type="match status" value="1"/>
</dbReference>
<sequence>MSGVRTETDSFGPIDVPADRYWGAQTQRSLQNFRIGGERMPVPLVRALGIQKRAAAAANLKLGVLDPKLGAAIMEAADEVIDGRLAEHFPLVVWQTGSGTQTNMNANEVIANRAIEALGGVMGSKTPIHPNDHVNMGQSSNDSFPTAMHIAAADEILRSLIPALEHLRTALDAKADAFQDIVKIGRTHLQDATPLTLGQEFSGYAAQVSYGIGRIKGALPQLYRLAQGGTAVGTGLNARPGFAEAFAEEVAAFTGLPFVTAENKFEALATHDSLVDVHGHLNTLAVSLMKIANDIRLLGSGPRSGIGELSLPENEPGSSIMPGKVNPTQSEAMTMVCAQVMGNQTTVTVAGATGHFELNVFKPVIAFNVLQSIRLLADAAMSFTDNCVVGIEANRDRIAKLVSDSLMLVTALNPHIGYDNAAKIAKKAHKEGTSLKEAGRELGLLTDEQFDQWVRPERMVGPG</sequence>
<dbReference type="CDD" id="cd01362">
    <property type="entry name" value="Fumarase_classII"/>
    <property type="match status" value="1"/>
</dbReference>
<dbReference type="GO" id="GO:0004333">
    <property type="term" value="F:fumarate hydratase activity"/>
    <property type="evidence" value="ECO:0007669"/>
    <property type="project" value="UniProtKB-EC"/>
</dbReference>
<comment type="miscellaneous">
    <text evidence="3">There are 2 substrate-binding sites: the catalytic A site, and the non-catalytic B site that may play a role in the transfer of substrate or product between the active site and the solvent. Alternatively, the B site may bind allosteric effectors.</text>
</comment>
<feature type="binding site" evidence="3">
    <location>
        <position position="319"/>
    </location>
    <ligand>
        <name>substrate</name>
    </ligand>
</feature>
<comment type="subcellular location">
    <subcellularLocation>
        <location evidence="3">Cytoplasm</location>
    </subcellularLocation>
</comment>
<dbReference type="SUPFAM" id="SSF48557">
    <property type="entry name" value="L-aspartase-like"/>
    <property type="match status" value="1"/>
</dbReference>
<feature type="binding site" evidence="3">
    <location>
        <begin position="324"/>
        <end position="326"/>
    </location>
    <ligand>
        <name>substrate</name>
    </ligand>
</feature>
<dbReference type="PANTHER" id="PTHR11444:SF1">
    <property type="entry name" value="FUMARATE HYDRATASE, MITOCHONDRIAL"/>
    <property type="match status" value="1"/>
</dbReference>
<proteinExistence type="inferred from homology"/>
<comment type="function">
    <text evidence="3">Involved in the TCA cycle. Catalyzes the stereospecific interconversion of fumarate to L-malate.</text>
</comment>
<feature type="binding site" evidence="3">
    <location>
        <begin position="139"/>
        <end position="141"/>
    </location>
    <ligand>
        <name>substrate</name>
    </ligand>
</feature>
<dbReference type="Proteomes" id="UP000652760">
    <property type="component" value="Unassembled WGS sequence"/>
</dbReference>
<dbReference type="Gene3D" id="1.10.40.30">
    <property type="entry name" value="Fumarase/aspartase (C-terminal domain)"/>
    <property type="match status" value="1"/>
</dbReference>
<evidence type="ECO:0000256" key="2">
    <source>
        <dbReference type="ARBA" id="ARBA00023239"/>
    </source>
</evidence>
<feature type="active site" description="Proton donor/acceptor" evidence="3">
    <location>
        <position position="188"/>
    </location>
</feature>
<dbReference type="EC" id="4.2.1.2" evidence="3"/>
<evidence type="ECO:0000313" key="7">
    <source>
        <dbReference type="Proteomes" id="UP000652760"/>
    </source>
</evidence>
<dbReference type="RefSeq" id="WP_200190837.1">
    <property type="nucleotide sequence ID" value="NZ_JAENHM010000015.1"/>
</dbReference>
<evidence type="ECO:0000259" key="5">
    <source>
        <dbReference type="Pfam" id="PF10415"/>
    </source>
</evidence>
<feature type="active site" evidence="3">
    <location>
        <position position="318"/>
    </location>
</feature>
<feature type="binding site" evidence="3">
    <location>
        <position position="187"/>
    </location>
    <ligand>
        <name>substrate</name>
    </ligand>
</feature>
<feature type="binding site" description="in site B" evidence="3">
    <location>
        <begin position="129"/>
        <end position="132"/>
    </location>
    <ligand>
        <name>substrate</name>
    </ligand>
</feature>
<dbReference type="Gene3D" id="1.10.275.10">
    <property type="entry name" value="Fumarase/aspartase (N-terminal domain)"/>
    <property type="match status" value="1"/>
</dbReference>
<dbReference type="NCBIfam" id="NF008909">
    <property type="entry name" value="PRK12273.1"/>
    <property type="match status" value="1"/>
</dbReference>
<organism evidence="6 7">
    <name type="scientific">Azospirillum endophyticum</name>
    <dbReference type="NCBI Taxonomy" id="2800326"/>
    <lineage>
        <taxon>Bacteria</taxon>
        <taxon>Pseudomonadati</taxon>
        <taxon>Pseudomonadota</taxon>
        <taxon>Alphaproteobacteria</taxon>
        <taxon>Rhodospirillales</taxon>
        <taxon>Azospirillaceae</taxon>
        <taxon>Azospirillum</taxon>
    </lineage>
</organism>
<keyword evidence="3" id="KW-0963">Cytoplasm</keyword>
<evidence type="ECO:0000313" key="6">
    <source>
        <dbReference type="EMBL" id="MBK1836644.1"/>
    </source>
</evidence>